<dbReference type="AlphaFoldDB" id="A0A2T0V6R9"/>
<dbReference type="Pfam" id="PF13609">
    <property type="entry name" value="Porin_4"/>
    <property type="match status" value="1"/>
</dbReference>
<dbReference type="Gene3D" id="2.40.160.10">
    <property type="entry name" value="Porin"/>
    <property type="match status" value="1"/>
</dbReference>
<feature type="signal peptide" evidence="4">
    <location>
        <begin position="1"/>
        <end position="20"/>
    </location>
</feature>
<gene>
    <name evidence="6" type="ORF">B0H98_102339</name>
</gene>
<dbReference type="InterPro" id="IPR033900">
    <property type="entry name" value="Gram_neg_porin_domain"/>
</dbReference>
<dbReference type="InterPro" id="IPR050298">
    <property type="entry name" value="Gram-neg_bact_OMP"/>
</dbReference>
<comment type="caution">
    <text evidence="6">The sequence shown here is derived from an EMBL/GenBank/DDBJ whole genome shotgun (WGS) entry which is preliminary data.</text>
</comment>
<keyword evidence="2 4" id="KW-0732">Signal</keyword>
<evidence type="ECO:0000256" key="2">
    <source>
        <dbReference type="ARBA" id="ARBA00022729"/>
    </source>
</evidence>
<dbReference type="Proteomes" id="UP000237647">
    <property type="component" value="Unassembled WGS sequence"/>
</dbReference>
<dbReference type="EMBL" id="PVTK01000002">
    <property type="protein sequence ID" value="PRY65807.1"/>
    <property type="molecule type" value="Genomic_DNA"/>
</dbReference>
<keyword evidence="3" id="KW-0472">Membrane</keyword>
<evidence type="ECO:0000256" key="1">
    <source>
        <dbReference type="ARBA" id="ARBA00004571"/>
    </source>
</evidence>
<dbReference type="OrthoDB" id="784582at2"/>
<dbReference type="InterPro" id="IPR023614">
    <property type="entry name" value="Porin_dom_sf"/>
</dbReference>
<evidence type="ECO:0000259" key="5">
    <source>
        <dbReference type="Pfam" id="PF13609"/>
    </source>
</evidence>
<protein>
    <submittedName>
        <fullName evidence="6">Putative porin</fullName>
    </submittedName>
</protein>
<dbReference type="PANTHER" id="PTHR34501:SF2">
    <property type="entry name" value="OUTER MEMBRANE PORIN F-RELATED"/>
    <property type="match status" value="1"/>
</dbReference>
<dbReference type="GO" id="GO:0009279">
    <property type="term" value="C:cell outer membrane"/>
    <property type="evidence" value="ECO:0007669"/>
    <property type="project" value="UniProtKB-SubCell"/>
</dbReference>
<feature type="chain" id="PRO_5015535445" evidence="4">
    <location>
        <begin position="21"/>
        <end position="346"/>
    </location>
</feature>
<evidence type="ECO:0000313" key="7">
    <source>
        <dbReference type="Proteomes" id="UP000237647"/>
    </source>
</evidence>
<dbReference type="SUPFAM" id="SSF56935">
    <property type="entry name" value="Porins"/>
    <property type="match status" value="1"/>
</dbReference>
<evidence type="ECO:0000313" key="6">
    <source>
        <dbReference type="EMBL" id="PRY65807.1"/>
    </source>
</evidence>
<evidence type="ECO:0000256" key="3">
    <source>
        <dbReference type="ARBA" id="ARBA00023136"/>
    </source>
</evidence>
<comment type="subcellular location">
    <subcellularLocation>
        <location evidence="1">Cell outer membrane</location>
        <topology evidence="1">Multi-pass membrane protein</topology>
    </subcellularLocation>
</comment>
<proteinExistence type="predicted"/>
<sequence>MKKLMLVTALSMAAFQTAQAAAVFENEEVRIDLTGKLQYEAGAFKYDKQNPAQRLNFGGDGKARLGTQFRYHFTDEIDLLGKLEWQLNAEDENDAKTDSLDVRYAWLGFRYLDQLEMAIGRTKSSTSQLVDVTDIFELFGSSANDNKINGIKPFDSKKDDQLTIGYDIGNWDLRGSYVFEDERRPRETSAGDRDYQYSFSARYTTESEIDFVGAYERQSFQGSTDTLGDMTSWGLGVGWRFDPFYVGAINGYKRMTAADDQEFSSHFYELAAAYELGRALFMVGYNNEKGEDDLADEGTRVDEVVFGVSYQLMPRAKVYAEYNVDRLRVDGQRRDDLYGMGIEVKF</sequence>
<accession>A0A2T0V6R9</accession>
<dbReference type="CDD" id="cd00342">
    <property type="entry name" value="gram_neg_porins"/>
    <property type="match status" value="1"/>
</dbReference>
<evidence type="ECO:0000256" key="4">
    <source>
        <dbReference type="SAM" id="SignalP"/>
    </source>
</evidence>
<reference evidence="6 7" key="1">
    <citation type="submission" date="2018-03" db="EMBL/GenBank/DDBJ databases">
        <title>Genomic Encyclopedia of Type Strains, Phase III (KMG-III): the genomes of soil and plant-associated and newly described type strains.</title>
        <authorList>
            <person name="Whitman W."/>
        </authorList>
    </citation>
    <scope>NUCLEOTIDE SEQUENCE [LARGE SCALE GENOMIC DNA]</scope>
    <source>
        <strain evidence="6 7">CGMCC 1.12152</strain>
    </source>
</reference>
<keyword evidence="7" id="KW-1185">Reference proteome</keyword>
<dbReference type="GO" id="GO:0015288">
    <property type="term" value="F:porin activity"/>
    <property type="evidence" value="ECO:0007669"/>
    <property type="project" value="InterPro"/>
</dbReference>
<feature type="domain" description="Porin" evidence="5">
    <location>
        <begin position="9"/>
        <end position="326"/>
    </location>
</feature>
<dbReference type="PANTHER" id="PTHR34501">
    <property type="entry name" value="PROTEIN YDDL-RELATED"/>
    <property type="match status" value="1"/>
</dbReference>
<dbReference type="RefSeq" id="WP_106374194.1">
    <property type="nucleotide sequence ID" value="NZ_PVTK01000002.1"/>
</dbReference>
<name>A0A2T0V6R9_9GAMM</name>
<organism evidence="6 7">
    <name type="scientific">Vreelandella songnenensis</name>
    <dbReference type="NCBI Taxonomy" id="1176243"/>
    <lineage>
        <taxon>Bacteria</taxon>
        <taxon>Pseudomonadati</taxon>
        <taxon>Pseudomonadota</taxon>
        <taxon>Gammaproteobacteria</taxon>
        <taxon>Oceanospirillales</taxon>
        <taxon>Halomonadaceae</taxon>
        <taxon>Vreelandella</taxon>
    </lineage>
</organism>